<keyword evidence="1" id="KW-0472">Membrane</keyword>
<dbReference type="InterPro" id="IPR038770">
    <property type="entry name" value="Na+/solute_symporter_sf"/>
</dbReference>
<feature type="transmembrane region" description="Helical" evidence="1">
    <location>
        <begin position="230"/>
        <end position="248"/>
    </location>
</feature>
<accession>A0A0E9MU93</accession>
<dbReference type="STRING" id="1220578.FPE01S_01_01510"/>
<dbReference type="GO" id="GO:0005886">
    <property type="term" value="C:plasma membrane"/>
    <property type="evidence" value="ECO:0007669"/>
    <property type="project" value="TreeGrafter"/>
</dbReference>
<dbReference type="RefSeq" id="WP_046367055.1">
    <property type="nucleotide sequence ID" value="NZ_BBWV01000001.1"/>
</dbReference>
<feature type="transmembrane region" description="Helical" evidence="1">
    <location>
        <begin position="67"/>
        <end position="86"/>
    </location>
</feature>
<evidence type="ECO:0000313" key="2">
    <source>
        <dbReference type="EMBL" id="GAO41139.1"/>
    </source>
</evidence>
<feature type="transmembrane region" description="Helical" evidence="1">
    <location>
        <begin position="38"/>
        <end position="55"/>
    </location>
</feature>
<dbReference type="PANTHER" id="PTHR18640:SF5">
    <property type="entry name" value="SODIUM_BILE ACID COTRANSPORTER 7"/>
    <property type="match status" value="1"/>
</dbReference>
<dbReference type="Gene3D" id="1.20.1530.20">
    <property type="match status" value="1"/>
</dbReference>
<comment type="caution">
    <text evidence="2">The sequence shown here is derived from an EMBL/GenBank/DDBJ whole genome shotgun (WGS) entry which is preliminary data.</text>
</comment>
<dbReference type="Proteomes" id="UP000033121">
    <property type="component" value="Unassembled WGS sequence"/>
</dbReference>
<proteinExistence type="predicted"/>
<feature type="transmembrane region" description="Helical" evidence="1">
    <location>
        <begin position="290"/>
        <end position="313"/>
    </location>
</feature>
<keyword evidence="1" id="KW-1133">Transmembrane helix</keyword>
<organism evidence="2 3">
    <name type="scientific">Flavihumibacter petaseus NBRC 106054</name>
    <dbReference type="NCBI Taxonomy" id="1220578"/>
    <lineage>
        <taxon>Bacteria</taxon>
        <taxon>Pseudomonadati</taxon>
        <taxon>Bacteroidota</taxon>
        <taxon>Chitinophagia</taxon>
        <taxon>Chitinophagales</taxon>
        <taxon>Chitinophagaceae</taxon>
        <taxon>Flavihumibacter</taxon>
    </lineage>
</organism>
<keyword evidence="1" id="KW-0812">Transmembrane</keyword>
<dbReference type="PANTHER" id="PTHR18640">
    <property type="entry name" value="SOLUTE CARRIER FAMILY 10 MEMBER 7"/>
    <property type="match status" value="1"/>
</dbReference>
<dbReference type="OrthoDB" id="9792271at2"/>
<keyword evidence="3" id="KW-1185">Reference proteome</keyword>
<dbReference type="AlphaFoldDB" id="A0A0E9MU93"/>
<dbReference type="Pfam" id="PF13593">
    <property type="entry name" value="SBF_like"/>
    <property type="match status" value="1"/>
</dbReference>
<gene>
    <name evidence="2" type="ORF">FPE01S_01_01510</name>
</gene>
<evidence type="ECO:0000313" key="3">
    <source>
        <dbReference type="Proteomes" id="UP000033121"/>
    </source>
</evidence>
<evidence type="ECO:0000256" key="1">
    <source>
        <dbReference type="SAM" id="Phobius"/>
    </source>
</evidence>
<dbReference type="PIRSF" id="PIRSF026166">
    <property type="entry name" value="UCP026166"/>
    <property type="match status" value="1"/>
</dbReference>
<feature type="transmembrane region" description="Helical" evidence="1">
    <location>
        <begin position="129"/>
        <end position="148"/>
    </location>
</feature>
<dbReference type="InterPro" id="IPR016833">
    <property type="entry name" value="Put_Na-Bile_cotransptr"/>
</dbReference>
<feature type="transmembrane region" description="Helical" evidence="1">
    <location>
        <begin position="98"/>
        <end position="122"/>
    </location>
</feature>
<protein>
    <submittedName>
        <fullName evidence="2">Putative BASS family transporter</fullName>
    </submittedName>
</protein>
<dbReference type="EMBL" id="BBWV01000001">
    <property type="protein sequence ID" value="GAO41139.1"/>
    <property type="molecule type" value="Genomic_DNA"/>
</dbReference>
<reference evidence="2 3" key="1">
    <citation type="submission" date="2015-04" db="EMBL/GenBank/DDBJ databases">
        <title>Whole genome shotgun sequence of Flavihumibacter petaseus NBRC 106054.</title>
        <authorList>
            <person name="Miyazawa S."/>
            <person name="Hosoyama A."/>
            <person name="Hashimoto M."/>
            <person name="Noguchi M."/>
            <person name="Tsuchikane K."/>
            <person name="Ohji S."/>
            <person name="Yamazoe A."/>
            <person name="Ichikawa N."/>
            <person name="Kimura A."/>
            <person name="Fujita N."/>
        </authorList>
    </citation>
    <scope>NUCLEOTIDE SEQUENCE [LARGE SCALE GENOMIC DNA]</scope>
    <source>
        <strain evidence="2 3">NBRC 106054</strain>
    </source>
</reference>
<sequence length="323" mass="35507">MKTGLDPFVLALLGMILLAKWWPEGGLGEGPWSLEALAGYGVSVIFFLYGLKLGPEKLKAGLGHFRLHLLVQTFTFVVFPLLLLAVRPFFRETTYEQYWLGAYFLAALPSTVSSSVVMVSIAGGNIPAAIFNASISSLLGIFITPLWMQLALSTGPGSLDLGPVIVKLLLQVLLPVIAGMILHRWWGGFADRNKKGLRYFDQAIILCIVYTAFCDAFHRHVFDALEGTALIGLFLAMAALFWIVYGLMQLACRWQQLDRADTITAQFCGSKKSLVHGTVMSKVLFAGNPMTAILLLPLMIYHALQLVLVSILAGRFKRKSLVV</sequence>
<feature type="transmembrane region" description="Helical" evidence="1">
    <location>
        <begin position="168"/>
        <end position="187"/>
    </location>
</feature>
<name>A0A0E9MU93_9BACT</name>